<dbReference type="AlphaFoldDB" id="A0A0M0JGB0"/>
<dbReference type="GO" id="GO:0005096">
    <property type="term" value="F:GTPase activator activity"/>
    <property type="evidence" value="ECO:0007669"/>
    <property type="project" value="UniProtKB-KW"/>
</dbReference>
<dbReference type="GO" id="GO:0048471">
    <property type="term" value="C:perinuclear region of cytoplasm"/>
    <property type="evidence" value="ECO:0007669"/>
    <property type="project" value="TreeGrafter"/>
</dbReference>
<keyword evidence="1" id="KW-0343">GTPase activation</keyword>
<dbReference type="Proteomes" id="UP000037460">
    <property type="component" value="Unassembled WGS sequence"/>
</dbReference>
<dbReference type="PANTHER" id="PTHR24113">
    <property type="entry name" value="RAN GTPASE-ACTIVATING PROTEIN 1"/>
    <property type="match status" value="1"/>
</dbReference>
<dbReference type="PANTHER" id="PTHR24113:SF12">
    <property type="entry name" value="RAN GTPASE-ACTIVATING PROTEIN 1"/>
    <property type="match status" value="1"/>
</dbReference>
<evidence type="ECO:0000256" key="2">
    <source>
        <dbReference type="ARBA" id="ARBA00022614"/>
    </source>
</evidence>
<dbReference type="GO" id="GO:0005829">
    <property type="term" value="C:cytosol"/>
    <property type="evidence" value="ECO:0007669"/>
    <property type="project" value="TreeGrafter"/>
</dbReference>
<dbReference type="InterPro" id="IPR027038">
    <property type="entry name" value="RanGap"/>
</dbReference>
<protein>
    <recommendedName>
        <fullName evidence="6">Protein nlrc3</fullName>
    </recommendedName>
</protein>
<dbReference type="EMBL" id="JWZX01002971">
    <property type="protein sequence ID" value="KOO25465.1"/>
    <property type="molecule type" value="Genomic_DNA"/>
</dbReference>
<dbReference type="InterPro" id="IPR032675">
    <property type="entry name" value="LRR_dom_sf"/>
</dbReference>
<name>A0A0M0JGB0_9EUKA</name>
<dbReference type="Gene3D" id="3.80.10.10">
    <property type="entry name" value="Ribonuclease Inhibitor"/>
    <property type="match status" value="2"/>
</dbReference>
<keyword evidence="2" id="KW-0433">Leucine-rich repeat</keyword>
<sequence>MELAKALRSDKRLRLVDLWSNGIGPAGAKALAEALFVNGKLEKLYLNENAIGSEGAAAIIAALGCPRSQPNACSKSSLQHLWLSRNQLGDAGAKALADGLSDGKARRLQALDLWENGISPAGGVALAKALKTNFALLTLELRGNALGDTGARAFAELMPNNRALSTLDLSSNGISPAGAATLMEGLKVSTANPYLVLFVEHVPHMQATSWAQKGMPNAP</sequence>
<evidence type="ECO:0000256" key="1">
    <source>
        <dbReference type="ARBA" id="ARBA00022468"/>
    </source>
</evidence>
<accession>A0A0M0JGB0</accession>
<dbReference type="OrthoDB" id="120976at2759"/>
<keyword evidence="3" id="KW-0677">Repeat</keyword>
<dbReference type="InterPro" id="IPR001611">
    <property type="entry name" value="Leu-rich_rpt"/>
</dbReference>
<evidence type="ECO:0000313" key="4">
    <source>
        <dbReference type="EMBL" id="KOO25465.1"/>
    </source>
</evidence>
<dbReference type="SMART" id="SM00368">
    <property type="entry name" value="LRR_RI"/>
    <property type="match status" value="6"/>
</dbReference>
<dbReference type="Pfam" id="PF13516">
    <property type="entry name" value="LRR_6"/>
    <property type="match status" value="6"/>
</dbReference>
<evidence type="ECO:0000313" key="5">
    <source>
        <dbReference type="Proteomes" id="UP000037460"/>
    </source>
</evidence>
<dbReference type="GO" id="GO:0031267">
    <property type="term" value="F:small GTPase binding"/>
    <property type="evidence" value="ECO:0007669"/>
    <property type="project" value="TreeGrafter"/>
</dbReference>
<keyword evidence="5" id="KW-1185">Reference proteome</keyword>
<organism evidence="4 5">
    <name type="scientific">Chrysochromulina tobinii</name>
    <dbReference type="NCBI Taxonomy" id="1460289"/>
    <lineage>
        <taxon>Eukaryota</taxon>
        <taxon>Haptista</taxon>
        <taxon>Haptophyta</taxon>
        <taxon>Prymnesiophyceae</taxon>
        <taxon>Prymnesiales</taxon>
        <taxon>Chrysochromulinaceae</taxon>
        <taxon>Chrysochromulina</taxon>
    </lineage>
</organism>
<evidence type="ECO:0000256" key="3">
    <source>
        <dbReference type="ARBA" id="ARBA00022737"/>
    </source>
</evidence>
<gene>
    <name evidence="4" type="ORF">Ctob_012003</name>
</gene>
<proteinExistence type="predicted"/>
<dbReference type="GO" id="GO:0006913">
    <property type="term" value="P:nucleocytoplasmic transport"/>
    <property type="evidence" value="ECO:0007669"/>
    <property type="project" value="TreeGrafter"/>
</dbReference>
<reference evidence="5" key="1">
    <citation type="journal article" date="2015" name="PLoS Genet.">
        <title>Genome Sequence and Transcriptome Analyses of Chrysochromulina tobin: Metabolic Tools for Enhanced Algal Fitness in the Prominent Order Prymnesiales (Haptophyceae).</title>
        <authorList>
            <person name="Hovde B.T."/>
            <person name="Deodato C.R."/>
            <person name="Hunsperger H.M."/>
            <person name="Ryken S.A."/>
            <person name="Yost W."/>
            <person name="Jha R.K."/>
            <person name="Patterson J."/>
            <person name="Monnat R.J. Jr."/>
            <person name="Barlow S.B."/>
            <person name="Starkenburg S.R."/>
            <person name="Cattolico R.A."/>
        </authorList>
    </citation>
    <scope>NUCLEOTIDE SEQUENCE</scope>
    <source>
        <strain evidence="5">CCMP291</strain>
    </source>
</reference>
<dbReference type="SUPFAM" id="SSF52047">
    <property type="entry name" value="RNI-like"/>
    <property type="match status" value="1"/>
</dbReference>
<evidence type="ECO:0008006" key="6">
    <source>
        <dbReference type="Google" id="ProtNLM"/>
    </source>
</evidence>
<dbReference type="GO" id="GO:0005634">
    <property type="term" value="C:nucleus"/>
    <property type="evidence" value="ECO:0007669"/>
    <property type="project" value="TreeGrafter"/>
</dbReference>
<comment type="caution">
    <text evidence="4">The sequence shown here is derived from an EMBL/GenBank/DDBJ whole genome shotgun (WGS) entry which is preliminary data.</text>
</comment>